<evidence type="ECO:0000313" key="2">
    <source>
        <dbReference type="EMBL" id="MDL5158990.1"/>
    </source>
</evidence>
<evidence type="ECO:0000313" key="3">
    <source>
        <dbReference type="Proteomes" id="UP001231924"/>
    </source>
</evidence>
<protein>
    <submittedName>
        <fullName evidence="2">Uncharacterized protein</fullName>
    </submittedName>
</protein>
<name>A0ABT7MEA6_9PSEU</name>
<comment type="caution">
    <text evidence="2">The sequence shown here is derived from an EMBL/GenBank/DDBJ whole genome shotgun (WGS) entry which is preliminary data.</text>
</comment>
<dbReference type="Proteomes" id="UP001231924">
    <property type="component" value="Unassembled WGS sequence"/>
</dbReference>
<accession>A0ABT7MEA6</accession>
<keyword evidence="3" id="KW-1185">Reference proteome</keyword>
<sequence length="839" mass="90031">MSTTMRTVEAHWAVEGKAPGDQSDYRILASGTGDALQLGRYLAENAPGTPETEAPGRPDSLPWASVGCHGGEDPWLSLALMRWSGERDRDRRAIATTTIAVVAGSALAGVGYPAWADAVGRAVLPAPGEALDLEITDDAPPAPGVDPAWAVAVAALLLEGRVVVADADLDMLGRLAVAEAVASALPAGYRAALTLTTYAVDPAHRPQRLCFSDRGVARSVPEVSPGRVPGPPRSVIARRYLDVAGGYIAEGRADELREWLAAHTTAVDFGSPQHALDVAIEFDLLRAVTADVRAGHGDSVRARRALRRQGPPAVDPALRRAVFRCALEGAGREELRLLSPLWGPDLQRALTDPDAPRPGREQVLAFVDAAEEHGDLEVFLRDVLGPLGTCPPDLAVLVADLLADRGFPRWERLRERWCEDLDAMTGLLGRPPVTQLAGLVEWLDGGSQRTPHWVLALRCLIEGRRPEPDPLGLLGDDHRAPRLAAILFAGAHELDRLDLLLPSAWTGLVPVLEDGPTDGSAALRRRLATSAGADDQVAGRLDALRVCGHVALPPEPVDDGVRYVAAVRQACEGMPRRAFEAVVDQRLSASDDADQRARILAGTAAEPVPDWRPTVLRRALAADDGRLVARLDELPGAWTPDDERGGIAWWRDLARLRLAVSRDRPTGELAALLAGLLAHEPADGRGLWVGALAGRVGHGGARGLVDLWDATARLMVDDHDVAASAVSTWFAETVAHARDGGFGDQVAADVPRALARAIEQADGAPERQEHEDELRRLNARIAQLLADRDDRHAALEALDRSRELALERLHRARAGHGPSTRTPHTEQRRARFWRPGGAS</sequence>
<proteinExistence type="predicted"/>
<dbReference type="EMBL" id="JASVWF010000006">
    <property type="protein sequence ID" value="MDL5158990.1"/>
    <property type="molecule type" value="Genomic_DNA"/>
</dbReference>
<reference evidence="2 3" key="1">
    <citation type="submission" date="2023-06" db="EMBL/GenBank/DDBJ databases">
        <title>Actinomycetospora Odt1-22.</title>
        <authorList>
            <person name="Supong K."/>
        </authorList>
    </citation>
    <scope>NUCLEOTIDE SEQUENCE [LARGE SCALE GENOMIC DNA]</scope>
    <source>
        <strain evidence="2 3">Odt1-22</strain>
    </source>
</reference>
<dbReference type="RefSeq" id="WP_286055554.1">
    <property type="nucleotide sequence ID" value="NZ_JASVWF010000006.1"/>
</dbReference>
<organism evidence="2 3">
    <name type="scientific">Actinomycetospora termitidis</name>
    <dbReference type="NCBI Taxonomy" id="3053470"/>
    <lineage>
        <taxon>Bacteria</taxon>
        <taxon>Bacillati</taxon>
        <taxon>Actinomycetota</taxon>
        <taxon>Actinomycetes</taxon>
        <taxon>Pseudonocardiales</taxon>
        <taxon>Pseudonocardiaceae</taxon>
        <taxon>Actinomycetospora</taxon>
    </lineage>
</organism>
<evidence type="ECO:0000256" key="1">
    <source>
        <dbReference type="SAM" id="MobiDB-lite"/>
    </source>
</evidence>
<gene>
    <name evidence="2" type="ORF">QRT03_23685</name>
</gene>
<feature type="region of interest" description="Disordered" evidence="1">
    <location>
        <begin position="811"/>
        <end position="839"/>
    </location>
</feature>